<dbReference type="InterPro" id="IPR013830">
    <property type="entry name" value="SGNH_hydro"/>
</dbReference>
<dbReference type="Gene3D" id="3.40.50.1110">
    <property type="entry name" value="SGNH hydrolase"/>
    <property type="match status" value="1"/>
</dbReference>
<keyword evidence="5" id="KW-0378">Hydrolase</keyword>
<comment type="caution">
    <text evidence="5">The sequence shown here is derived from an EMBL/GenBank/DDBJ whole genome shotgun (WGS) entry which is preliminary data.</text>
</comment>
<feature type="domain" description="SGNH hydrolase-type esterase" evidence="4">
    <location>
        <begin position="32"/>
        <end position="259"/>
    </location>
</feature>
<accession>A0A4R2JF39</accession>
<gene>
    <name evidence="5" type="ORF">EV192_105408</name>
</gene>
<feature type="disulfide bond" evidence="2">
    <location>
        <begin position="132"/>
        <end position="145"/>
    </location>
</feature>
<feature type="disulfide bond" evidence="2">
    <location>
        <begin position="199"/>
        <end position="249"/>
    </location>
</feature>
<reference evidence="5 6" key="1">
    <citation type="submission" date="2019-03" db="EMBL/GenBank/DDBJ databases">
        <title>Genomic Encyclopedia of Type Strains, Phase IV (KMG-IV): sequencing the most valuable type-strain genomes for metagenomic binning, comparative biology and taxonomic classification.</title>
        <authorList>
            <person name="Goeker M."/>
        </authorList>
    </citation>
    <scope>NUCLEOTIDE SEQUENCE [LARGE SCALE GENOMIC DNA]</scope>
    <source>
        <strain evidence="5 6">DSM 45934</strain>
    </source>
</reference>
<dbReference type="RefSeq" id="WP_424923375.1">
    <property type="nucleotide sequence ID" value="NZ_SLWS01000005.1"/>
</dbReference>
<feature type="active site" evidence="1">
    <location>
        <position position="270"/>
    </location>
</feature>
<dbReference type="AlphaFoldDB" id="A0A4R2JF39"/>
<feature type="signal peptide" evidence="3">
    <location>
        <begin position="1"/>
        <end position="23"/>
    </location>
</feature>
<sequence>MNTLRVIMAVLVLFLTGTAVATAAPQYERYVALGDSYTSGPGIPWPRLDRLTCFTSTNNYPALLADNLGLRSYTDGSCGGADTTNMTQAQVPPIPIGTHRAQFSYLRADTDLVTVGIGGNDFGVVGDLTSTCPDLRASDPTGTPCQAHFTVNGVDTMKAKVAMTGDRVQAVLAGVHQRSPNAKVVLVGYPRIAPASGTCPDVLPFADGDLKWLDGVEVALNTALAKAAANDGATTFVDMYPASLGHDACAGRNAWIQGKDTNLFAAIAYHPFKSGMVGMANQVGKALGVRTGSGSRAVPRSVPASVVGGKAAVTLLTRAGYHG</sequence>
<evidence type="ECO:0000256" key="3">
    <source>
        <dbReference type="SAM" id="SignalP"/>
    </source>
</evidence>
<dbReference type="GO" id="GO:0004806">
    <property type="term" value="F:triacylglycerol lipase activity"/>
    <property type="evidence" value="ECO:0007669"/>
    <property type="project" value="TreeGrafter"/>
</dbReference>
<evidence type="ECO:0000256" key="1">
    <source>
        <dbReference type="PIRSR" id="PIRSR637460-1"/>
    </source>
</evidence>
<evidence type="ECO:0000259" key="4">
    <source>
        <dbReference type="Pfam" id="PF13472"/>
    </source>
</evidence>
<organism evidence="5 6">
    <name type="scientific">Actinocrispum wychmicini</name>
    <dbReference type="NCBI Taxonomy" id="1213861"/>
    <lineage>
        <taxon>Bacteria</taxon>
        <taxon>Bacillati</taxon>
        <taxon>Actinomycetota</taxon>
        <taxon>Actinomycetes</taxon>
        <taxon>Pseudonocardiales</taxon>
        <taxon>Pseudonocardiaceae</taxon>
        <taxon>Actinocrispum</taxon>
    </lineage>
</organism>
<dbReference type="PANTHER" id="PTHR37981">
    <property type="entry name" value="LIPASE 2"/>
    <property type="match status" value="1"/>
</dbReference>
<dbReference type="PANTHER" id="PTHR37981:SF1">
    <property type="entry name" value="SGNH HYDROLASE-TYPE ESTERASE DOMAIN-CONTAINING PROTEIN"/>
    <property type="match status" value="1"/>
</dbReference>
<dbReference type="Pfam" id="PF13472">
    <property type="entry name" value="Lipase_GDSL_2"/>
    <property type="match status" value="1"/>
</dbReference>
<dbReference type="CDD" id="cd01823">
    <property type="entry name" value="SEST_like"/>
    <property type="match status" value="1"/>
</dbReference>
<dbReference type="GO" id="GO:0019433">
    <property type="term" value="P:triglyceride catabolic process"/>
    <property type="evidence" value="ECO:0007669"/>
    <property type="project" value="TreeGrafter"/>
</dbReference>
<name>A0A4R2JF39_9PSEU</name>
<dbReference type="InterPro" id="IPR036514">
    <property type="entry name" value="SGNH_hydro_sf"/>
</dbReference>
<evidence type="ECO:0000313" key="6">
    <source>
        <dbReference type="Proteomes" id="UP000295680"/>
    </source>
</evidence>
<keyword evidence="2" id="KW-1015">Disulfide bond</keyword>
<protein>
    <submittedName>
        <fullName evidence="5">GDSL-like lipase/acylhydrolase family protein</fullName>
    </submittedName>
</protein>
<feature type="disulfide bond" evidence="2">
    <location>
        <begin position="53"/>
        <end position="78"/>
    </location>
</feature>
<proteinExistence type="predicted"/>
<evidence type="ECO:0000256" key="2">
    <source>
        <dbReference type="PIRSR" id="PIRSR637460-2"/>
    </source>
</evidence>
<dbReference type="SUPFAM" id="SSF52266">
    <property type="entry name" value="SGNH hydrolase"/>
    <property type="match status" value="1"/>
</dbReference>
<keyword evidence="3" id="KW-0732">Signal</keyword>
<dbReference type="InterPro" id="IPR037460">
    <property type="entry name" value="SEST-like"/>
</dbReference>
<keyword evidence="6" id="KW-1185">Reference proteome</keyword>
<feature type="active site" description="Nucleophile" evidence="1">
    <location>
        <position position="36"/>
    </location>
</feature>
<feature type="chain" id="PRO_5020720002" evidence="3">
    <location>
        <begin position="24"/>
        <end position="323"/>
    </location>
</feature>
<evidence type="ECO:0000313" key="5">
    <source>
        <dbReference type="EMBL" id="TCO58341.1"/>
    </source>
</evidence>
<dbReference type="EMBL" id="SLWS01000005">
    <property type="protein sequence ID" value="TCO58341.1"/>
    <property type="molecule type" value="Genomic_DNA"/>
</dbReference>
<dbReference type="Proteomes" id="UP000295680">
    <property type="component" value="Unassembled WGS sequence"/>
</dbReference>